<keyword evidence="1" id="KW-0472">Membrane</keyword>
<dbReference type="PROSITE" id="PS51257">
    <property type="entry name" value="PROKAR_LIPOPROTEIN"/>
    <property type="match status" value="1"/>
</dbReference>
<evidence type="ECO:0000256" key="1">
    <source>
        <dbReference type="SAM" id="Phobius"/>
    </source>
</evidence>
<dbReference type="Proteomes" id="UP000053841">
    <property type="component" value="Unassembled WGS sequence"/>
</dbReference>
<keyword evidence="1" id="KW-1133">Transmembrane helix</keyword>
<dbReference type="GeneID" id="19146705"/>
<dbReference type="RefSeq" id="XP_007717093.1">
    <property type="nucleotide sequence ID" value="XM_007718903.1"/>
</dbReference>
<keyword evidence="1" id="KW-0812">Transmembrane</keyword>
<accession>W6XTD4</accession>
<gene>
    <name evidence="2" type="ORF">COCCADRAFT_30177</name>
</gene>
<dbReference type="EMBL" id="KI964800">
    <property type="protein sequence ID" value="EUC28610.1"/>
    <property type="molecule type" value="Genomic_DNA"/>
</dbReference>
<dbReference type="HOGENOM" id="CLU_148191_0_0_1"/>
<dbReference type="OrthoDB" id="3689651at2759"/>
<feature type="transmembrane region" description="Helical" evidence="1">
    <location>
        <begin position="12"/>
        <end position="37"/>
    </location>
</feature>
<protein>
    <submittedName>
        <fullName evidence="2">Uncharacterized protein</fullName>
    </submittedName>
</protein>
<dbReference type="AlphaFoldDB" id="W6XTD4"/>
<name>W6XTD4_COCC2</name>
<proteinExistence type="predicted"/>
<sequence length="145" mass="15953">MAPLHRRTYLEPAVIGSIVGLGCLVIVGAFCTVIFCVMCRKQRQRKKALRKMQEDQLTPFVGYQYTAPAGAQSNPQGALLRPQQLDIQEQYSGPQELQGSGRLGPLPPQQIDGYVAAPTFDDDRPLELPAGVAYHGIDAKRGIYR</sequence>
<evidence type="ECO:0000313" key="2">
    <source>
        <dbReference type="EMBL" id="EUC28610.1"/>
    </source>
</evidence>
<reference evidence="2 3" key="1">
    <citation type="journal article" date="2013" name="PLoS Genet.">
        <title>Comparative genome structure, secondary metabolite, and effector coding capacity across Cochliobolus pathogens.</title>
        <authorList>
            <person name="Condon B.J."/>
            <person name="Leng Y."/>
            <person name="Wu D."/>
            <person name="Bushley K.E."/>
            <person name="Ohm R.A."/>
            <person name="Otillar R."/>
            <person name="Martin J."/>
            <person name="Schackwitz W."/>
            <person name="Grimwood J."/>
            <person name="MohdZainudin N."/>
            <person name="Xue C."/>
            <person name="Wang R."/>
            <person name="Manning V.A."/>
            <person name="Dhillon B."/>
            <person name="Tu Z.J."/>
            <person name="Steffenson B.J."/>
            <person name="Salamov A."/>
            <person name="Sun H."/>
            <person name="Lowry S."/>
            <person name="LaButti K."/>
            <person name="Han J."/>
            <person name="Copeland A."/>
            <person name="Lindquist E."/>
            <person name="Barry K."/>
            <person name="Schmutz J."/>
            <person name="Baker S.E."/>
            <person name="Ciuffetti L.M."/>
            <person name="Grigoriev I.V."/>
            <person name="Zhong S."/>
            <person name="Turgeon B.G."/>
        </authorList>
    </citation>
    <scope>NUCLEOTIDE SEQUENCE [LARGE SCALE GENOMIC DNA]</scope>
    <source>
        <strain evidence="2 3">26-R-13</strain>
    </source>
</reference>
<keyword evidence="3" id="KW-1185">Reference proteome</keyword>
<dbReference type="KEGG" id="bze:COCCADRAFT_30177"/>
<evidence type="ECO:0000313" key="3">
    <source>
        <dbReference type="Proteomes" id="UP000053841"/>
    </source>
</evidence>
<organism evidence="2 3">
    <name type="scientific">Cochliobolus carbonum (strain 26-R-13)</name>
    <name type="common">Maize leaf spot fungus</name>
    <name type="synonym">Bipolaris zeicola</name>
    <dbReference type="NCBI Taxonomy" id="930089"/>
    <lineage>
        <taxon>Eukaryota</taxon>
        <taxon>Fungi</taxon>
        <taxon>Dikarya</taxon>
        <taxon>Ascomycota</taxon>
        <taxon>Pezizomycotina</taxon>
        <taxon>Dothideomycetes</taxon>
        <taxon>Pleosporomycetidae</taxon>
        <taxon>Pleosporales</taxon>
        <taxon>Pleosporineae</taxon>
        <taxon>Pleosporaceae</taxon>
        <taxon>Bipolaris</taxon>
    </lineage>
</organism>